<organism evidence="1 2">
    <name type="scientific">Racocetra persica</name>
    <dbReference type="NCBI Taxonomy" id="160502"/>
    <lineage>
        <taxon>Eukaryota</taxon>
        <taxon>Fungi</taxon>
        <taxon>Fungi incertae sedis</taxon>
        <taxon>Mucoromycota</taxon>
        <taxon>Glomeromycotina</taxon>
        <taxon>Glomeromycetes</taxon>
        <taxon>Diversisporales</taxon>
        <taxon>Gigasporaceae</taxon>
        <taxon>Racocetra</taxon>
    </lineage>
</organism>
<feature type="non-terminal residue" evidence="1">
    <location>
        <position position="313"/>
    </location>
</feature>
<dbReference type="Proteomes" id="UP000789920">
    <property type="component" value="Unassembled WGS sequence"/>
</dbReference>
<dbReference type="EMBL" id="CAJVQC010062231">
    <property type="protein sequence ID" value="CAG8802473.1"/>
    <property type="molecule type" value="Genomic_DNA"/>
</dbReference>
<comment type="caution">
    <text evidence="1">The sequence shown here is derived from an EMBL/GenBank/DDBJ whole genome shotgun (WGS) entry which is preliminary data.</text>
</comment>
<accession>A0ACA9RNE1</accession>
<gene>
    <name evidence="1" type="ORF">RPERSI_LOCUS21328</name>
</gene>
<name>A0ACA9RNE1_9GLOM</name>
<evidence type="ECO:0000313" key="2">
    <source>
        <dbReference type="Proteomes" id="UP000789920"/>
    </source>
</evidence>
<proteinExistence type="predicted"/>
<protein>
    <submittedName>
        <fullName evidence="1">23097_t:CDS:1</fullName>
    </submittedName>
</protein>
<reference evidence="1" key="1">
    <citation type="submission" date="2021-06" db="EMBL/GenBank/DDBJ databases">
        <authorList>
            <person name="Kallberg Y."/>
            <person name="Tangrot J."/>
            <person name="Rosling A."/>
        </authorList>
    </citation>
    <scope>NUCLEOTIDE SEQUENCE</scope>
    <source>
        <strain evidence="1">MA461A</strain>
    </source>
</reference>
<keyword evidence="2" id="KW-1185">Reference proteome</keyword>
<evidence type="ECO:0000313" key="1">
    <source>
        <dbReference type="EMBL" id="CAG8802473.1"/>
    </source>
</evidence>
<sequence length="313" mass="35307">MDSDFVRVGLFSEPLKGIDEGIVKYRSINKPHPSEEAAFCLARLTMVATENFKQLSDANKTEYFKALLQEVSKKLPVRSELLSTDNNYQYISINSKENAQFAIRVGKTNPKIDNHTTVPGIISDLNNMIRYKRITTFSSGLTNDLDETYGFRPKGDLIGDYKDKIIPFFAAGGVNLMLYIFSQFSSKSEDFKQTLNIVSGGVFTATHTSFSSIFAFSDAKGYPFLSLPSGLILVISLLLNVVMFTYILCRGGIKQLNFMNFLTILLSLYNGETLLLLNDVKLHEIFNEQFDLLVKYRAFADIFIKNIPQLVIQ</sequence>